<accession>A0A133VF66</accession>
<evidence type="ECO:0000313" key="3">
    <source>
        <dbReference type="EMBL" id="KXB05082.1"/>
    </source>
</evidence>
<dbReference type="PANTHER" id="PTHR43546:SF4">
    <property type="entry name" value="UPF0282 PROTEIN MJ1629"/>
    <property type="match status" value="1"/>
</dbReference>
<reference evidence="3 4" key="1">
    <citation type="journal article" date="2016" name="Sci. Rep.">
        <title>Metabolic traits of an uncultured archaeal lineage -MSBL1- from brine pools of the Red Sea.</title>
        <authorList>
            <person name="Mwirichia R."/>
            <person name="Alam I."/>
            <person name="Rashid M."/>
            <person name="Vinu M."/>
            <person name="Ba-Alawi W."/>
            <person name="Anthony Kamau A."/>
            <person name="Kamanda Ngugi D."/>
            <person name="Goker M."/>
            <person name="Klenk H.P."/>
            <person name="Bajic V."/>
            <person name="Stingl U."/>
        </authorList>
    </citation>
    <scope>NUCLEOTIDE SEQUENCE [LARGE SCALE GENOMIC DNA]</scope>
    <source>
        <strain evidence="3">SCGC-AAA261O19</strain>
    </source>
</reference>
<evidence type="ECO:0000256" key="1">
    <source>
        <dbReference type="HAMAP-Rule" id="MF_01406"/>
    </source>
</evidence>
<name>A0A133VF66_9EURY</name>
<dbReference type="InterPro" id="IPR050114">
    <property type="entry name" value="UPF0173_UPF0282_UlaG_hydrolase"/>
</dbReference>
<dbReference type="InterPro" id="IPR036866">
    <property type="entry name" value="RibonucZ/Hydroxyglut_hydro"/>
</dbReference>
<dbReference type="AlphaFoldDB" id="A0A133VF66"/>
<dbReference type="Pfam" id="PF00753">
    <property type="entry name" value="Lactamase_B"/>
    <property type="match status" value="1"/>
</dbReference>
<sequence>MRVRPLAFESLGVRGMATYVETDDVKMIIDPGSALGPRFRLRPHEREYLALHQTRQDILKTAKDVDLLTISHYHFDHFIPNFENWKFIWSSPKMARELYTDKLILAKDISENINTSQRKRGYMFQKKNKDHAKKIRATDGQKFEFNSTKLRFSRPLYHGPHETKLGYVLTLTVETPECCFLHAPDVQGPMYEESLKHILDQAPDLLMLGGPPIYIRFKLDEKDLTNARQNLVKLAEKIPTVVVDHHLLRTLDYEKYLEPASSAAEDAGHELLTASELIGKEPELLEAKRKELHEKEPVKEEWYERVEKGELEKKS</sequence>
<dbReference type="HAMAP" id="MF_01406">
    <property type="entry name" value="UPF0282"/>
    <property type="match status" value="1"/>
</dbReference>
<comment type="caution">
    <text evidence="3">The sequence shown here is derived from an EMBL/GenBank/DDBJ whole genome shotgun (WGS) entry which is preliminary data.</text>
</comment>
<dbReference type="SUPFAM" id="SSF56281">
    <property type="entry name" value="Metallo-hydrolase/oxidoreductase"/>
    <property type="match status" value="1"/>
</dbReference>
<dbReference type="EMBL" id="LHYB01000002">
    <property type="protein sequence ID" value="KXB05082.1"/>
    <property type="molecule type" value="Genomic_DNA"/>
</dbReference>
<protein>
    <recommendedName>
        <fullName evidence="1">UPF0282 protein AKJ48_00405</fullName>
    </recommendedName>
</protein>
<dbReference type="InterPro" id="IPR014426">
    <property type="entry name" value="UPF0282_hydrls"/>
</dbReference>
<keyword evidence="4" id="KW-1185">Reference proteome</keyword>
<organism evidence="3 4">
    <name type="scientific">candidate division MSBL1 archaeon SCGC-AAA261O19</name>
    <dbReference type="NCBI Taxonomy" id="1698277"/>
    <lineage>
        <taxon>Archaea</taxon>
        <taxon>Methanobacteriati</taxon>
        <taxon>Methanobacteriota</taxon>
        <taxon>candidate division MSBL1</taxon>
    </lineage>
</organism>
<dbReference type="Proteomes" id="UP000070076">
    <property type="component" value="Unassembled WGS sequence"/>
</dbReference>
<evidence type="ECO:0000313" key="4">
    <source>
        <dbReference type="Proteomes" id="UP000070076"/>
    </source>
</evidence>
<dbReference type="PIRSF" id="PIRSF004944">
    <property type="entry name" value="UCP004944_hydrls"/>
    <property type="match status" value="1"/>
</dbReference>
<dbReference type="PANTHER" id="PTHR43546">
    <property type="entry name" value="UPF0173 METAL-DEPENDENT HYDROLASE MJ1163-RELATED"/>
    <property type="match status" value="1"/>
</dbReference>
<comment type="similarity">
    <text evidence="1">Belongs to the UPF0282 family.</text>
</comment>
<dbReference type="PATRIC" id="fig|1698277.3.peg.77"/>
<evidence type="ECO:0000259" key="2">
    <source>
        <dbReference type="Pfam" id="PF00753"/>
    </source>
</evidence>
<proteinExistence type="inferred from homology"/>
<dbReference type="Gene3D" id="3.60.15.10">
    <property type="entry name" value="Ribonuclease Z/Hydroxyacylglutathione hydrolase-like"/>
    <property type="match status" value="1"/>
</dbReference>
<feature type="domain" description="Metallo-beta-lactamase" evidence="2">
    <location>
        <begin position="15"/>
        <end position="78"/>
    </location>
</feature>
<gene>
    <name evidence="3" type="ORF">AKJ48_00405</name>
</gene>
<dbReference type="InterPro" id="IPR001279">
    <property type="entry name" value="Metallo-B-lactamas"/>
</dbReference>